<feature type="transmembrane region" description="Helical" evidence="1">
    <location>
        <begin position="118"/>
        <end position="141"/>
    </location>
</feature>
<name>A0A9D1S3I7_9FIRM</name>
<feature type="transmembrane region" description="Helical" evidence="1">
    <location>
        <begin position="219"/>
        <end position="238"/>
    </location>
</feature>
<feature type="transmembrane region" description="Helical" evidence="1">
    <location>
        <begin position="162"/>
        <end position="184"/>
    </location>
</feature>
<evidence type="ECO:0000313" key="2">
    <source>
        <dbReference type="EMBL" id="HIU45606.1"/>
    </source>
</evidence>
<feature type="transmembrane region" description="Helical" evidence="1">
    <location>
        <begin position="245"/>
        <end position="266"/>
    </location>
</feature>
<evidence type="ECO:0000313" key="3">
    <source>
        <dbReference type="Proteomes" id="UP000824070"/>
    </source>
</evidence>
<protein>
    <submittedName>
        <fullName evidence="2">Uncharacterized protein</fullName>
    </submittedName>
</protein>
<reference evidence="2" key="2">
    <citation type="journal article" date="2021" name="PeerJ">
        <title>Extensive microbial diversity within the chicken gut microbiome revealed by metagenomics and culture.</title>
        <authorList>
            <person name="Gilroy R."/>
            <person name="Ravi A."/>
            <person name="Getino M."/>
            <person name="Pursley I."/>
            <person name="Horton D.L."/>
            <person name="Alikhan N.F."/>
            <person name="Baker D."/>
            <person name="Gharbi K."/>
            <person name="Hall N."/>
            <person name="Watson M."/>
            <person name="Adriaenssens E.M."/>
            <person name="Foster-Nyarko E."/>
            <person name="Jarju S."/>
            <person name="Secka A."/>
            <person name="Antonio M."/>
            <person name="Oren A."/>
            <person name="Chaudhuri R.R."/>
            <person name="La Ragione R."/>
            <person name="Hildebrand F."/>
            <person name="Pallen M.J."/>
        </authorList>
    </citation>
    <scope>NUCLEOTIDE SEQUENCE</scope>
    <source>
        <strain evidence="2">ChiGjej1B1-22543</strain>
    </source>
</reference>
<keyword evidence="1" id="KW-1133">Transmembrane helix</keyword>
<accession>A0A9D1S3I7</accession>
<keyword evidence="1" id="KW-0812">Transmembrane</keyword>
<dbReference type="Proteomes" id="UP000824070">
    <property type="component" value="Unassembled WGS sequence"/>
</dbReference>
<evidence type="ECO:0000256" key="1">
    <source>
        <dbReference type="SAM" id="Phobius"/>
    </source>
</evidence>
<sequence length="313" mass="33933">MKPLMAVAKSFRYFALRLFLDRKALLAILLVELACLAFCLIMAVSIGSNLAEYHNPLDALPDAVYLEYCLSRYEQAPLGSAERGFFELIIDTGLRPNDFTVYTGENLLNAFSIQNSDAYQVICFAPMAAVPPMYLLCYSLLGSPESRKAYKNASESRMPADCFAVGGYAVYFASSLLVTGLTMLPSLAFKAPSSCLLLGDYGYFLLPSWRIFAFKAADSLLLGLLLSSLCLLVCNIFANPMDSMVFGFASCLLLSGGLLAFAFFDLSGSFFWSSFLPGFGKGFEAAPMACKAIIGLVGSAALSAWPIAKPRRA</sequence>
<proteinExistence type="predicted"/>
<reference evidence="2" key="1">
    <citation type="submission" date="2020-10" db="EMBL/GenBank/DDBJ databases">
        <authorList>
            <person name="Gilroy R."/>
        </authorList>
    </citation>
    <scope>NUCLEOTIDE SEQUENCE</scope>
    <source>
        <strain evidence="2">ChiGjej1B1-22543</strain>
    </source>
</reference>
<organism evidence="2 3">
    <name type="scientific">Candidatus Alloenteromonas pullicola</name>
    <dbReference type="NCBI Taxonomy" id="2840784"/>
    <lineage>
        <taxon>Bacteria</taxon>
        <taxon>Bacillati</taxon>
        <taxon>Bacillota</taxon>
        <taxon>Bacillota incertae sedis</taxon>
        <taxon>Candidatus Alloenteromonas</taxon>
    </lineage>
</organism>
<dbReference type="EMBL" id="DVMV01000040">
    <property type="protein sequence ID" value="HIU45606.1"/>
    <property type="molecule type" value="Genomic_DNA"/>
</dbReference>
<feature type="transmembrane region" description="Helical" evidence="1">
    <location>
        <begin position="286"/>
        <end position="308"/>
    </location>
</feature>
<comment type="caution">
    <text evidence="2">The sequence shown here is derived from an EMBL/GenBank/DDBJ whole genome shotgun (WGS) entry which is preliminary data.</text>
</comment>
<gene>
    <name evidence="2" type="ORF">IAC52_04845</name>
</gene>
<dbReference type="AlphaFoldDB" id="A0A9D1S3I7"/>
<keyword evidence="1" id="KW-0472">Membrane</keyword>